<evidence type="ECO:0000313" key="3">
    <source>
        <dbReference type="Proteomes" id="UP001206925"/>
    </source>
</evidence>
<dbReference type="Proteomes" id="UP001206925">
    <property type="component" value="Unassembled WGS sequence"/>
</dbReference>
<proteinExistence type="predicted"/>
<organism evidence="2 3">
    <name type="scientific">Ambrosia artemisiifolia</name>
    <name type="common">Common ragweed</name>
    <dbReference type="NCBI Taxonomy" id="4212"/>
    <lineage>
        <taxon>Eukaryota</taxon>
        <taxon>Viridiplantae</taxon>
        <taxon>Streptophyta</taxon>
        <taxon>Embryophyta</taxon>
        <taxon>Tracheophyta</taxon>
        <taxon>Spermatophyta</taxon>
        <taxon>Magnoliopsida</taxon>
        <taxon>eudicotyledons</taxon>
        <taxon>Gunneridae</taxon>
        <taxon>Pentapetalae</taxon>
        <taxon>asterids</taxon>
        <taxon>campanulids</taxon>
        <taxon>Asterales</taxon>
        <taxon>Asteraceae</taxon>
        <taxon>Asteroideae</taxon>
        <taxon>Heliantheae alliance</taxon>
        <taxon>Heliantheae</taxon>
        <taxon>Ambrosia</taxon>
    </lineage>
</organism>
<dbReference type="AlphaFoldDB" id="A0AAD5G2E3"/>
<dbReference type="PANTHER" id="PTHR46626:SF2">
    <property type="entry name" value="RETICULON-LIKE PROTEIN B17"/>
    <property type="match status" value="1"/>
</dbReference>
<reference evidence="2" key="1">
    <citation type="submission" date="2022-06" db="EMBL/GenBank/DDBJ databases">
        <title>Uncovering the hologenomic basis of an extraordinary plant invasion.</title>
        <authorList>
            <person name="Bieker V.C."/>
            <person name="Martin M.D."/>
            <person name="Gilbert T."/>
            <person name="Hodgins K."/>
            <person name="Battlay P."/>
            <person name="Petersen B."/>
            <person name="Wilson J."/>
        </authorList>
    </citation>
    <scope>NUCLEOTIDE SEQUENCE</scope>
    <source>
        <strain evidence="2">AA19_3_7</strain>
        <tissue evidence="2">Leaf</tissue>
    </source>
</reference>
<dbReference type="InterPro" id="IPR044647">
    <property type="entry name" value="RTNLB17/18/21"/>
</dbReference>
<protein>
    <recommendedName>
        <fullName evidence="4">Secreted protein</fullName>
    </recommendedName>
</protein>
<keyword evidence="1" id="KW-0732">Signal</keyword>
<feature type="chain" id="PRO_5041909679" description="Secreted protein" evidence="1">
    <location>
        <begin position="24"/>
        <end position="127"/>
    </location>
</feature>
<dbReference type="EMBL" id="JAMZMK010011702">
    <property type="protein sequence ID" value="KAI7726354.1"/>
    <property type="molecule type" value="Genomic_DNA"/>
</dbReference>
<evidence type="ECO:0000256" key="1">
    <source>
        <dbReference type="SAM" id="SignalP"/>
    </source>
</evidence>
<sequence length="127" mass="14170">MLSLISQLGLLCLGVSFFSNMIAQRNGVRTKREVTLKEDVLRAARVVLPAINFAISKARELFSREPSMTLKGSLSASLAQNCIRCTLTKYARKVKMQKHGYWKHGSLLLCPVKKLALKSSDTTDQSR</sequence>
<evidence type="ECO:0000313" key="2">
    <source>
        <dbReference type="EMBL" id="KAI7726354.1"/>
    </source>
</evidence>
<dbReference type="PANTHER" id="PTHR46626">
    <property type="entry name" value="RETICULON-LIKE PROTEIN B17"/>
    <property type="match status" value="1"/>
</dbReference>
<feature type="signal peptide" evidence="1">
    <location>
        <begin position="1"/>
        <end position="23"/>
    </location>
</feature>
<keyword evidence="3" id="KW-1185">Reference proteome</keyword>
<evidence type="ECO:0008006" key="4">
    <source>
        <dbReference type="Google" id="ProtNLM"/>
    </source>
</evidence>
<name>A0AAD5G2E3_AMBAR</name>
<gene>
    <name evidence="2" type="ORF">M8C21_008010</name>
</gene>
<accession>A0AAD5G2E3</accession>
<comment type="caution">
    <text evidence="2">The sequence shown here is derived from an EMBL/GenBank/DDBJ whole genome shotgun (WGS) entry which is preliminary data.</text>
</comment>